<keyword evidence="1" id="KW-0732">Signal</keyword>
<comment type="caution">
    <text evidence="2">The sequence shown here is derived from an EMBL/GenBank/DDBJ whole genome shotgun (WGS) entry which is preliminary data.</text>
</comment>
<dbReference type="AlphaFoldDB" id="A0A226EPS4"/>
<sequence>MGPNTLAVNATFLLSGMLGLQIALPEGFNSSDGKSVEASIPFSIAPEVSVEYLQNNTERTGKSMIANTDQNNCGSSTCKNNEKCVSWQNQNDTRGANIANECMLDDGRYSTKANPNSMKLCGPGETHSLIITEPRLCLSDNPPCDIVWKYKCVTEEDSPHSCEMKKCPEDFLCFEILHCERYPPCIFHTECHHISEADVSKG</sequence>
<evidence type="ECO:0000256" key="1">
    <source>
        <dbReference type="SAM" id="SignalP"/>
    </source>
</evidence>
<organism evidence="2 3">
    <name type="scientific">Folsomia candida</name>
    <name type="common">Springtail</name>
    <dbReference type="NCBI Taxonomy" id="158441"/>
    <lineage>
        <taxon>Eukaryota</taxon>
        <taxon>Metazoa</taxon>
        <taxon>Ecdysozoa</taxon>
        <taxon>Arthropoda</taxon>
        <taxon>Hexapoda</taxon>
        <taxon>Collembola</taxon>
        <taxon>Entomobryomorpha</taxon>
        <taxon>Isotomoidea</taxon>
        <taxon>Isotomidae</taxon>
        <taxon>Proisotominae</taxon>
        <taxon>Folsomia</taxon>
    </lineage>
</organism>
<proteinExistence type="predicted"/>
<protein>
    <submittedName>
        <fullName evidence="2">Uncharacterized protein</fullName>
    </submittedName>
</protein>
<gene>
    <name evidence="2" type="ORF">Fcan01_04435</name>
</gene>
<dbReference type="EMBL" id="LNIX01000002">
    <property type="protein sequence ID" value="OXA59489.1"/>
    <property type="molecule type" value="Genomic_DNA"/>
</dbReference>
<evidence type="ECO:0000313" key="3">
    <source>
        <dbReference type="Proteomes" id="UP000198287"/>
    </source>
</evidence>
<evidence type="ECO:0000313" key="2">
    <source>
        <dbReference type="EMBL" id="OXA59489.1"/>
    </source>
</evidence>
<dbReference type="OMA" id="NIANECM"/>
<reference evidence="2 3" key="1">
    <citation type="submission" date="2015-12" db="EMBL/GenBank/DDBJ databases">
        <title>The genome of Folsomia candida.</title>
        <authorList>
            <person name="Faddeeva A."/>
            <person name="Derks M.F."/>
            <person name="Anvar Y."/>
            <person name="Smit S."/>
            <person name="Van Straalen N."/>
            <person name="Roelofs D."/>
        </authorList>
    </citation>
    <scope>NUCLEOTIDE SEQUENCE [LARGE SCALE GENOMIC DNA]</scope>
    <source>
        <strain evidence="2 3">VU population</strain>
        <tissue evidence="2">Whole body</tissue>
    </source>
</reference>
<dbReference type="Proteomes" id="UP000198287">
    <property type="component" value="Unassembled WGS sequence"/>
</dbReference>
<feature type="chain" id="PRO_5012714217" evidence="1">
    <location>
        <begin position="26"/>
        <end position="202"/>
    </location>
</feature>
<feature type="signal peptide" evidence="1">
    <location>
        <begin position="1"/>
        <end position="25"/>
    </location>
</feature>
<accession>A0A226EPS4</accession>
<name>A0A226EPS4_FOLCA</name>
<keyword evidence="3" id="KW-1185">Reference proteome</keyword>